<evidence type="ECO:0000256" key="4">
    <source>
        <dbReference type="ARBA" id="ARBA00022603"/>
    </source>
</evidence>
<feature type="binding site" evidence="7">
    <location>
        <position position="100"/>
    </location>
    <ligand>
        <name>S-adenosyl-L-methionine</name>
        <dbReference type="ChEBI" id="CHEBI:59789"/>
    </ligand>
</feature>
<dbReference type="EC" id="2.1.1.199" evidence="7"/>
<accession>A0AAU9BQK1</accession>
<evidence type="ECO:0000313" key="8">
    <source>
        <dbReference type="EMBL" id="BCX80726.1"/>
    </source>
</evidence>
<dbReference type="Gene3D" id="3.40.50.150">
    <property type="entry name" value="Vaccinia Virus protein VP39"/>
    <property type="match status" value="1"/>
</dbReference>
<keyword evidence="3 7" id="KW-0698">rRNA processing</keyword>
<dbReference type="GO" id="GO:0070475">
    <property type="term" value="P:rRNA base methylation"/>
    <property type="evidence" value="ECO:0007669"/>
    <property type="project" value="UniProtKB-UniRule"/>
</dbReference>
<comment type="similarity">
    <text evidence="1 7">Belongs to the methyltransferase superfamily. RsmH family.</text>
</comment>
<dbReference type="NCBIfam" id="TIGR00006">
    <property type="entry name" value="16S rRNA (cytosine(1402)-N(4))-methyltransferase RsmH"/>
    <property type="match status" value="1"/>
</dbReference>
<protein>
    <recommendedName>
        <fullName evidence="7">Ribosomal RNA small subunit methyltransferase H</fullName>
        <ecNumber evidence="7">2.1.1.199</ecNumber>
    </recommendedName>
    <alternativeName>
        <fullName evidence="7">16S rRNA m(4)C1402 methyltransferase</fullName>
    </alternativeName>
    <alternativeName>
        <fullName evidence="7">rRNA (cytosine-N(4)-)-methyltransferase RsmH</fullName>
    </alternativeName>
</protein>
<dbReference type="EMBL" id="AP024714">
    <property type="protein sequence ID" value="BCX80726.1"/>
    <property type="molecule type" value="Genomic_DNA"/>
</dbReference>
<keyword evidence="4 7" id="KW-0489">Methyltransferase</keyword>
<keyword evidence="5 7" id="KW-0808">Transferase</keyword>
<feature type="binding site" evidence="7">
    <location>
        <position position="107"/>
    </location>
    <ligand>
        <name>S-adenosyl-L-methionine</name>
        <dbReference type="ChEBI" id="CHEBI:59789"/>
    </ligand>
</feature>
<dbReference type="GO" id="GO:0005737">
    <property type="term" value="C:cytoplasm"/>
    <property type="evidence" value="ECO:0007669"/>
    <property type="project" value="UniProtKB-SubCell"/>
</dbReference>
<comment type="catalytic activity">
    <reaction evidence="7">
        <text>cytidine(1402) in 16S rRNA + S-adenosyl-L-methionine = N(4)-methylcytidine(1402) in 16S rRNA + S-adenosyl-L-homocysteine + H(+)</text>
        <dbReference type="Rhea" id="RHEA:42928"/>
        <dbReference type="Rhea" id="RHEA-COMP:10286"/>
        <dbReference type="Rhea" id="RHEA-COMP:10287"/>
        <dbReference type="ChEBI" id="CHEBI:15378"/>
        <dbReference type="ChEBI" id="CHEBI:57856"/>
        <dbReference type="ChEBI" id="CHEBI:59789"/>
        <dbReference type="ChEBI" id="CHEBI:74506"/>
        <dbReference type="ChEBI" id="CHEBI:82748"/>
        <dbReference type="EC" id="2.1.1.199"/>
    </reaction>
</comment>
<dbReference type="InterPro" id="IPR002903">
    <property type="entry name" value="RsmH"/>
</dbReference>
<evidence type="ECO:0000313" key="9">
    <source>
        <dbReference type="Proteomes" id="UP001321825"/>
    </source>
</evidence>
<name>A0AAU9BQK1_9GAMM</name>
<dbReference type="InterPro" id="IPR029063">
    <property type="entry name" value="SAM-dependent_MTases_sf"/>
</dbReference>
<evidence type="ECO:0000256" key="2">
    <source>
        <dbReference type="ARBA" id="ARBA00022490"/>
    </source>
</evidence>
<dbReference type="FunFam" id="1.10.150.170:FF:000001">
    <property type="entry name" value="Ribosomal RNA small subunit methyltransferase H"/>
    <property type="match status" value="1"/>
</dbReference>
<dbReference type="SUPFAM" id="SSF81799">
    <property type="entry name" value="Putative methyltransferase TM0872, insert domain"/>
    <property type="match status" value="1"/>
</dbReference>
<keyword evidence="6 7" id="KW-0949">S-adenosyl-L-methionine</keyword>
<dbReference type="KEGG" id="mcau:MIT9_P0302"/>
<dbReference type="GO" id="GO:0071424">
    <property type="term" value="F:rRNA (cytosine-N4-)-methyltransferase activity"/>
    <property type="evidence" value="ECO:0007669"/>
    <property type="project" value="UniProtKB-UniRule"/>
</dbReference>
<evidence type="ECO:0000256" key="1">
    <source>
        <dbReference type="ARBA" id="ARBA00010396"/>
    </source>
</evidence>
<feature type="binding site" evidence="7">
    <location>
        <begin position="31"/>
        <end position="33"/>
    </location>
    <ligand>
        <name>S-adenosyl-L-methionine</name>
        <dbReference type="ChEBI" id="CHEBI:59789"/>
    </ligand>
</feature>
<dbReference type="Proteomes" id="UP001321825">
    <property type="component" value="Chromosome"/>
</dbReference>
<dbReference type="InterPro" id="IPR023397">
    <property type="entry name" value="SAM-dep_MeTrfase_MraW_recog"/>
</dbReference>
<dbReference type="PIRSF" id="PIRSF004486">
    <property type="entry name" value="MraW"/>
    <property type="match status" value="1"/>
</dbReference>
<dbReference type="HAMAP" id="MF_01007">
    <property type="entry name" value="16SrRNA_methyltr_H"/>
    <property type="match status" value="1"/>
</dbReference>
<dbReference type="PANTHER" id="PTHR11265:SF0">
    <property type="entry name" value="12S RRNA N4-METHYLCYTIDINE METHYLTRANSFERASE"/>
    <property type="match status" value="1"/>
</dbReference>
<reference evidence="9" key="1">
    <citation type="journal article" date="2024" name="Int. J. Syst. Evol. Microbiol.">
        <title>Methylomarinovum tepidoasis sp. nov., a moderately thermophilic methanotroph of the family Methylothermaceae isolated from a deep-sea hydrothermal field.</title>
        <authorList>
            <person name="Hirayama H."/>
            <person name="Takaki Y."/>
            <person name="Abe M."/>
            <person name="Miyazaki M."/>
            <person name="Uematsu K."/>
            <person name="Matsui Y."/>
            <person name="Takai K."/>
        </authorList>
    </citation>
    <scope>NUCLEOTIDE SEQUENCE [LARGE SCALE GENOMIC DNA]</scope>
    <source>
        <strain evidence="9">IT-9</strain>
    </source>
</reference>
<evidence type="ECO:0000256" key="3">
    <source>
        <dbReference type="ARBA" id="ARBA00022552"/>
    </source>
</evidence>
<gene>
    <name evidence="7" type="primary">rsmH</name>
    <name evidence="8" type="ORF">MIT9_P0302</name>
</gene>
<comment type="function">
    <text evidence="7">Specifically methylates the N4 position of cytidine in position 1402 (C1402) of 16S rRNA.</text>
</comment>
<dbReference type="AlphaFoldDB" id="A0AAU9BQK1"/>
<dbReference type="PANTHER" id="PTHR11265">
    <property type="entry name" value="S-ADENOSYL-METHYLTRANSFERASE MRAW"/>
    <property type="match status" value="1"/>
</dbReference>
<comment type="subcellular location">
    <subcellularLocation>
        <location evidence="7">Cytoplasm</location>
    </subcellularLocation>
</comment>
<feature type="binding site" evidence="7">
    <location>
        <position position="51"/>
    </location>
    <ligand>
        <name>S-adenosyl-L-methionine</name>
        <dbReference type="ChEBI" id="CHEBI:59789"/>
    </ligand>
</feature>
<evidence type="ECO:0000256" key="6">
    <source>
        <dbReference type="ARBA" id="ARBA00022691"/>
    </source>
</evidence>
<keyword evidence="2 7" id="KW-0963">Cytoplasm</keyword>
<feature type="binding site" evidence="7">
    <location>
        <position position="78"/>
    </location>
    <ligand>
        <name>S-adenosyl-L-methionine</name>
        <dbReference type="ChEBI" id="CHEBI:59789"/>
    </ligand>
</feature>
<dbReference type="SUPFAM" id="SSF53335">
    <property type="entry name" value="S-adenosyl-L-methionine-dependent methyltransferases"/>
    <property type="match status" value="1"/>
</dbReference>
<keyword evidence="9" id="KW-1185">Reference proteome</keyword>
<evidence type="ECO:0000256" key="5">
    <source>
        <dbReference type="ARBA" id="ARBA00022679"/>
    </source>
</evidence>
<sequence>MVHLPVMLEAALEGLALAPDGVYLDGTFGRGGHSRAILERLGPEGRLVALDKDPDAVASAEAERLRRDPRFTLVQADFRDLGAVVREAGLWGRVAGMLLDLGVSSPQLDTAARGFAFLQEGPLDMRMNPAVGVSAAEWLARADERELADVIHRYGEERYARRIARTIVRARTETPLRTTRQLAELVERAVPRRERHKHPATRTFQAIRIHVNRELEALEAALAQSLEVLAPGGRLVVIAFHSLEDRIVKRFIRRHSRPAPLPRKLPVVVSELDLPLRDLGKRRPDALEIARNPRARSAVLRVAERR</sequence>
<organism evidence="8 9">
    <name type="scientific">Methylomarinovum caldicuralii</name>
    <dbReference type="NCBI Taxonomy" id="438856"/>
    <lineage>
        <taxon>Bacteria</taxon>
        <taxon>Pseudomonadati</taxon>
        <taxon>Pseudomonadota</taxon>
        <taxon>Gammaproteobacteria</taxon>
        <taxon>Methylococcales</taxon>
        <taxon>Methylothermaceae</taxon>
        <taxon>Methylomarinovum</taxon>
    </lineage>
</organism>
<dbReference type="Pfam" id="PF01795">
    <property type="entry name" value="Methyltransf_5"/>
    <property type="match status" value="1"/>
</dbReference>
<dbReference type="Gene3D" id="1.10.150.170">
    <property type="entry name" value="Putative methyltransferase TM0872, insert domain"/>
    <property type="match status" value="1"/>
</dbReference>
<evidence type="ECO:0000256" key="7">
    <source>
        <dbReference type="HAMAP-Rule" id="MF_01007"/>
    </source>
</evidence>
<proteinExistence type="inferred from homology"/>